<evidence type="ECO:0000313" key="16">
    <source>
        <dbReference type="Proteomes" id="UP001251528"/>
    </source>
</evidence>
<evidence type="ECO:0000256" key="7">
    <source>
        <dbReference type="ARBA" id="ARBA00022723"/>
    </source>
</evidence>
<evidence type="ECO:0000256" key="12">
    <source>
        <dbReference type="ARBA" id="ARBA00023136"/>
    </source>
</evidence>
<keyword evidence="6 14" id="KW-0812">Transmembrane</keyword>
<dbReference type="Pfam" id="PF00067">
    <property type="entry name" value="p450"/>
    <property type="match status" value="1"/>
</dbReference>
<dbReference type="GO" id="GO:0016705">
    <property type="term" value="F:oxidoreductase activity, acting on paired donors, with incorporation or reduction of molecular oxygen"/>
    <property type="evidence" value="ECO:0007669"/>
    <property type="project" value="InterPro"/>
</dbReference>
<comment type="subcellular location">
    <subcellularLocation>
        <location evidence="2">Membrane</location>
    </subcellularLocation>
</comment>
<evidence type="ECO:0000256" key="9">
    <source>
        <dbReference type="ARBA" id="ARBA00023002"/>
    </source>
</evidence>
<evidence type="ECO:0008006" key="17">
    <source>
        <dbReference type="Google" id="ProtNLM"/>
    </source>
</evidence>
<keyword evidence="5 13" id="KW-0349">Heme</keyword>
<accession>A0AAJ0CWA9</accession>
<dbReference type="InterPro" id="IPR036396">
    <property type="entry name" value="Cyt_P450_sf"/>
</dbReference>
<dbReference type="PRINTS" id="PR00465">
    <property type="entry name" value="EP450IV"/>
</dbReference>
<dbReference type="PANTHER" id="PTHR46206">
    <property type="entry name" value="CYTOCHROME P450"/>
    <property type="match status" value="1"/>
</dbReference>
<dbReference type="InterPro" id="IPR001128">
    <property type="entry name" value="Cyt_P450"/>
</dbReference>
<comment type="pathway">
    <text evidence="3">Secondary metabolite biosynthesis.</text>
</comment>
<name>A0AAJ0CWA9_9HYPO</name>
<keyword evidence="8 14" id="KW-1133">Transmembrane helix</keyword>
<dbReference type="EMBL" id="JASWJB010000021">
    <property type="protein sequence ID" value="KAK2612086.1"/>
    <property type="molecule type" value="Genomic_DNA"/>
</dbReference>
<comment type="cofactor">
    <cofactor evidence="1 13">
        <name>heme</name>
        <dbReference type="ChEBI" id="CHEBI:30413"/>
    </cofactor>
</comment>
<evidence type="ECO:0000256" key="14">
    <source>
        <dbReference type="SAM" id="Phobius"/>
    </source>
</evidence>
<comment type="similarity">
    <text evidence="4">Belongs to the cytochrome P450 family.</text>
</comment>
<protein>
    <recommendedName>
        <fullName evidence="17">Cytochrome P450</fullName>
    </recommendedName>
</protein>
<evidence type="ECO:0000256" key="6">
    <source>
        <dbReference type="ARBA" id="ARBA00022692"/>
    </source>
</evidence>
<feature type="binding site" description="axial binding residue" evidence="13">
    <location>
        <position position="385"/>
    </location>
    <ligand>
        <name>heme</name>
        <dbReference type="ChEBI" id="CHEBI:30413"/>
    </ligand>
    <ligandPart>
        <name>Fe</name>
        <dbReference type="ChEBI" id="CHEBI:18248"/>
    </ligandPart>
</feature>
<evidence type="ECO:0000256" key="5">
    <source>
        <dbReference type="ARBA" id="ARBA00022617"/>
    </source>
</evidence>
<evidence type="ECO:0000256" key="13">
    <source>
        <dbReference type="PIRSR" id="PIRSR602403-1"/>
    </source>
</evidence>
<sequence>MIEDLYSKSNGKAFAVPAIAQFQVLVTNPKHLLEVARCPESIMSFHNAMKERLRHKTTMLGFEHNDIDPNEYVTMQVVKVHLRKNLGVMSPLIERAVARGFESKIQGAAEVTLPVFDLAKAVIGQVNNEIFFGSELSQNEEFSAAAVEYPWHGALTAEICRYLPEFVNKVIGNLLMAGFGSMSIVDRHLSRLVEARTEAHANNMSANYVDVTQFVITTSRTPRQRSHRRMVQLIAALLFAVSLSVPMALYWNLVNLCMHPDLVESLREEIAAAEGQDSTSFLKSMRLLDCFLRETARLNPPDALVAQRKTMQPYTFSDGTYVPAGNLVALPVRAVMRDAEYYPDPRRFDPYRFYTPDNSASSEPIRRFTDVNAQYPFWGLPTKSCPGRWYASDVLKRSLVHLLTNYDFEFAGPVNCEPLKVTTALAPRQDVMMKLRARKSVRKCNE</sequence>
<keyword evidence="10 13" id="KW-0408">Iron</keyword>
<gene>
    <name evidence="15" type="ORF">QQS21_001935</name>
</gene>
<dbReference type="InterPro" id="IPR002403">
    <property type="entry name" value="Cyt_P450_E_grp-IV"/>
</dbReference>
<dbReference type="GO" id="GO:0020037">
    <property type="term" value="F:heme binding"/>
    <property type="evidence" value="ECO:0007669"/>
    <property type="project" value="InterPro"/>
</dbReference>
<comment type="caution">
    <text evidence="15">The sequence shown here is derived from an EMBL/GenBank/DDBJ whole genome shotgun (WGS) entry which is preliminary data.</text>
</comment>
<dbReference type="GO" id="GO:0004497">
    <property type="term" value="F:monooxygenase activity"/>
    <property type="evidence" value="ECO:0007669"/>
    <property type="project" value="UniProtKB-KW"/>
</dbReference>
<feature type="transmembrane region" description="Helical" evidence="14">
    <location>
        <begin position="230"/>
        <end position="251"/>
    </location>
</feature>
<keyword evidence="12 14" id="KW-0472">Membrane</keyword>
<evidence type="ECO:0000256" key="2">
    <source>
        <dbReference type="ARBA" id="ARBA00004370"/>
    </source>
</evidence>
<dbReference type="SUPFAM" id="SSF48264">
    <property type="entry name" value="Cytochrome P450"/>
    <property type="match status" value="1"/>
</dbReference>
<dbReference type="GO" id="GO:0016020">
    <property type="term" value="C:membrane"/>
    <property type="evidence" value="ECO:0007669"/>
    <property type="project" value="UniProtKB-SubCell"/>
</dbReference>
<evidence type="ECO:0000256" key="1">
    <source>
        <dbReference type="ARBA" id="ARBA00001971"/>
    </source>
</evidence>
<dbReference type="GO" id="GO:0005506">
    <property type="term" value="F:iron ion binding"/>
    <property type="evidence" value="ECO:0007669"/>
    <property type="project" value="InterPro"/>
</dbReference>
<evidence type="ECO:0000256" key="4">
    <source>
        <dbReference type="ARBA" id="ARBA00010617"/>
    </source>
</evidence>
<keyword evidence="7 13" id="KW-0479">Metal-binding</keyword>
<dbReference type="CDD" id="cd11041">
    <property type="entry name" value="CYP503A1-like"/>
    <property type="match status" value="1"/>
</dbReference>
<dbReference type="Gene3D" id="1.10.630.10">
    <property type="entry name" value="Cytochrome P450"/>
    <property type="match status" value="1"/>
</dbReference>
<organism evidence="15 16">
    <name type="scientific">Conoideocrella luteorostrata</name>
    <dbReference type="NCBI Taxonomy" id="1105319"/>
    <lineage>
        <taxon>Eukaryota</taxon>
        <taxon>Fungi</taxon>
        <taxon>Dikarya</taxon>
        <taxon>Ascomycota</taxon>
        <taxon>Pezizomycotina</taxon>
        <taxon>Sordariomycetes</taxon>
        <taxon>Hypocreomycetidae</taxon>
        <taxon>Hypocreales</taxon>
        <taxon>Clavicipitaceae</taxon>
        <taxon>Conoideocrella</taxon>
    </lineage>
</organism>
<keyword evidence="11" id="KW-0503">Monooxygenase</keyword>
<keyword evidence="9" id="KW-0560">Oxidoreductase</keyword>
<evidence type="ECO:0000256" key="11">
    <source>
        <dbReference type="ARBA" id="ARBA00023033"/>
    </source>
</evidence>
<evidence type="ECO:0000256" key="8">
    <source>
        <dbReference type="ARBA" id="ARBA00022989"/>
    </source>
</evidence>
<reference evidence="15" key="1">
    <citation type="submission" date="2023-06" db="EMBL/GenBank/DDBJ databases">
        <title>Conoideocrella luteorostrata (Hypocreales: Clavicipitaceae), a potential biocontrol fungus for elongate hemlock scale in United States Christmas tree production areas.</title>
        <authorList>
            <person name="Barrett H."/>
            <person name="Lovett B."/>
            <person name="Macias A.M."/>
            <person name="Stajich J.E."/>
            <person name="Kasson M.T."/>
        </authorList>
    </citation>
    <scope>NUCLEOTIDE SEQUENCE</scope>
    <source>
        <strain evidence="15">ARSEF 14590</strain>
    </source>
</reference>
<dbReference type="Proteomes" id="UP001251528">
    <property type="component" value="Unassembled WGS sequence"/>
</dbReference>
<proteinExistence type="inferred from homology"/>
<dbReference type="AlphaFoldDB" id="A0AAJ0CWA9"/>
<evidence type="ECO:0000256" key="3">
    <source>
        <dbReference type="ARBA" id="ARBA00005179"/>
    </source>
</evidence>
<evidence type="ECO:0000256" key="10">
    <source>
        <dbReference type="ARBA" id="ARBA00023004"/>
    </source>
</evidence>
<keyword evidence="16" id="KW-1185">Reference proteome</keyword>
<evidence type="ECO:0000313" key="15">
    <source>
        <dbReference type="EMBL" id="KAK2612086.1"/>
    </source>
</evidence>
<dbReference type="PANTHER" id="PTHR46206:SF5">
    <property type="entry name" value="P450, PUTATIVE (EUROFUNG)-RELATED"/>
    <property type="match status" value="1"/>
</dbReference>